<keyword evidence="4 5" id="KW-0998">Cell outer membrane</keyword>
<dbReference type="Pfam" id="PF07660">
    <property type="entry name" value="STN"/>
    <property type="match status" value="1"/>
</dbReference>
<proteinExistence type="inferred from homology"/>
<dbReference type="SMART" id="SM00965">
    <property type="entry name" value="STN"/>
    <property type="match status" value="1"/>
</dbReference>
<dbReference type="Proteomes" id="UP000533637">
    <property type="component" value="Unassembled WGS sequence"/>
</dbReference>
<dbReference type="InterPro" id="IPR039426">
    <property type="entry name" value="TonB-dep_rcpt-like"/>
</dbReference>
<keyword evidence="2 6" id="KW-0732">Signal</keyword>
<dbReference type="PROSITE" id="PS52016">
    <property type="entry name" value="TONB_DEPENDENT_REC_3"/>
    <property type="match status" value="1"/>
</dbReference>
<feature type="chain" id="PRO_5046503501" evidence="6">
    <location>
        <begin position="29"/>
        <end position="1131"/>
    </location>
</feature>
<dbReference type="InterPro" id="IPR023996">
    <property type="entry name" value="TonB-dep_OMP_SusC/RagA"/>
</dbReference>
<evidence type="ECO:0000313" key="8">
    <source>
        <dbReference type="EMBL" id="MBB4620761.1"/>
    </source>
</evidence>
<dbReference type="NCBIfam" id="TIGR04056">
    <property type="entry name" value="OMP_RagA_SusC"/>
    <property type="match status" value="1"/>
</dbReference>
<keyword evidence="9" id="KW-1185">Reference proteome</keyword>
<protein>
    <submittedName>
        <fullName evidence="8">TonB-linked SusC/RagA family outer membrane protein</fullName>
    </submittedName>
</protein>
<dbReference type="Gene3D" id="3.55.50.30">
    <property type="match status" value="1"/>
</dbReference>
<dbReference type="InterPro" id="IPR012910">
    <property type="entry name" value="Plug_dom"/>
</dbReference>
<dbReference type="Gene3D" id="2.170.130.10">
    <property type="entry name" value="TonB-dependent receptor, plug domain"/>
    <property type="match status" value="1"/>
</dbReference>
<keyword evidence="5" id="KW-1134">Transmembrane beta strand</keyword>
<evidence type="ECO:0000313" key="9">
    <source>
        <dbReference type="Proteomes" id="UP000533637"/>
    </source>
</evidence>
<dbReference type="NCBIfam" id="TIGR04057">
    <property type="entry name" value="SusC_RagA_signa"/>
    <property type="match status" value="1"/>
</dbReference>
<dbReference type="PANTHER" id="PTHR30069">
    <property type="entry name" value="TONB-DEPENDENT OUTER MEMBRANE RECEPTOR"/>
    <property type="match status" value="1"/>
</dbReference>
<organism evidence="8 9">
    <name type="scientific">Parabacteroides faecis</name>
    <dbReference type="NCBI Taxonomy" id="1217282"/>
    <lineage>
        <taxon>Bacteria</taxon>
        <taxon>Pseudomonadati</taxon>
        <taxon>Bacteroidota</taxon>
        <taxon>Bacteroidia</taxon>
        <taxon>Bacteroidales</taxon>
        <taxon>Tannerellaceae</taxon>
        <taxon>Parabacteroides</taxon>
    </lineage>
</organism>
<dbReference type="EMBL" id="JACHOC010000001">
    <property type="protein sequence ID" value="MBB4620761.1"/>
    <property type="molecule type" value="Genomic_DNA"/>
</dbReference>
<dbReference type="PANTHER" id="PTHR30069:SF29">
    <property type="entry name" value="HEMOGLOBIN AND HEMOGLOBIN-HAPTOGLOBIN-BINDING PROTEIN 1-RELATED"/>
    <property type="match status" value="1"/>
</dbReference>
<dbReference type="InterPro" id="IPR008969">
    <property type="entry name" value="CarboxyPept-like_regulatory"/>
</dbReference>
<sequence length="1131" mass="126104">MKIKYFSIKQLGLFLAMSVISASVYANAAMQSIKITVHHQNVPISKVLDDIERQTGYSILVRNNDINIKQKVTVNATDKTLNQVLASVFEGMEVKYDIENKTISIYKPKETTFITTAVDQDKKIVTGTIYDPNGEPVIGANILEKGTRDNGTISDIYGKFSLNVDDNATLLISYVGFKNLEVPVKGKKAFNITLASDTELLDEVIVVGYMTQKKGLVTGAVSSMKVDENVKALPTTSAGNILVGKLAGVNVSTPSALPGAAPSISIRTGASWNAENVTYVIDGVVRGGGDFNNLSPNEIEDVSVLKDAASAAIYGSRSAGGVIIVTTKKGNRGKPTFNYSYGFSTDSRTKNSELTSAVQAGEMYTRINGSADPAGWAWSQDEIDHFKTINGGWGYDQLETVWRNPTTQTHNLSVNGGSDRVRYFGAASYVKQEGFLKPLTYDKYNIRMNVTADITKDLEVFAGLAIYNNFTGNAVFEDAGSNYSKLRVWQPDQPVYTDNGQYIDYGWIANMGAAVDGRGGYNKSQMLKPQAVISATYKMPFLKGLSAKVSYSRSWTNDVNKKFYINYDLVTMKKSGTNNRIMSTNDNDIISTRKSTWVGKDYIERKSSWSDDKQFNFQLNYENVFKGVHRVSAAFVTEWYEGGGAGVTGGRETFPVYTTDQFWAASSARADTWGNGDTDWISGRMSYIGQFSYSYADKYLATFSFREDGSMNFAPEQRWGFFPAGSLGWVISEEGFFNRSAIQFLKLRGSVGLTGNDSVGGWQWQESYSSGNSAYFGKSPVKSVGITYGSVVNPNLTWEKSLSYNVGVDMNFLNHWNMSADYWYRNSYDILGSRTNTLPSTFSLSMPAENYGEVHAQGIDFQLGYRGQSRDFSYFANLTMSYGWNKVIKKDHAENAQWIDIAEGKSTSYITGWEFDKIIRTQEELDAFKAANPNYKHNGLSPELGMMVFKDFSGPDGTPDGVINDWDRVILKDSNFPVIYGLNLGGGWKGLNIDMMFSGRLGEKKWMSDLAGGVEWNRMWNQWYYDSWTPETPNATLPKRIGNNNSKTYQTNSSYWLKDASFMRLKYLTVSYDLPKGQFYNKIFDNVRLFVTGTNLFVLSSFNKNYYDPEIGNGNAFPILRSWNFGVDVKF</sequence>
<dbReference type="InterPro" id="IPR023997">
    <property type="entry name" value="TonB-dep_OMP_SusC/RagA_CS"/>
</dbReference>
<evidence type="ECO:0000256" key="1">
    <source>
        <dbReference type="ARBA" id="ARBA00022448"/>
    </source>
</evidence>
<comment type="subcellular location">
    <subcellularLocation>
        <location evidence="5">Cell outer membrane</location>
        <topology evidence="5">Multi-pass membrane protein</topology>
    </subcellularLocation>
</comment>
<evidence type="ECO:0000259" key="7">
    <source>
        <dbReference type="SMART" id="SM00965"/>
    </source>
</evidence>
<accession>A0ABR6KGX0</accession>
<keyword evidence="5" id="KW-0812">Transmembrane</keyword>
<feature type="signal peptide" evidence="6">
    <location>
        <begin position="1"/>
        <end position="28"/>
    </location>
</feature>
<evidence type="ECO:0000256" key="3">
    <source>
        <dbReference type="ARBA" id="ARBA00023136"/>
    </source>
</evidence>
<keyword evidence="1 5" id="KW-0813">Transport</keyword>
<evidence type="ECO:0000256" key="6">
    <source>
        <dbReference type="SAM" id="SignalP"/>
    </source>
</evidence>
<feature type="domain" description="Secretin/TonB short N-terminal" evidence="7">
    <location>
        <begin position="57"/>
        <end position="108"/>
    </location>
</feature>
<evidence type="ECO:0000256" key="2">
    <source>
        <dbReference type="ARBA" id="ARBA00022729"/>
    </source>
</evidence>
<dbReference type="Pfam" id="PF07715">
    <property type="entry name" value="Plug"/>
    <property type="match status" value="1"/>
</dbReference>
<keyword evidence="3 5" id="KW-0472">Membrane</keyword>
<name>A0ABR6KGX0_9BACT</name>
<dbReference type="InterPro" id="IPR037066">
    <property type="entry name" value="Plug_dom_sf"/>
</dbReference>
<dbReference type="SUPFAM" id="SSF56935">
    <property type="entry name" value="Porins"/>
    <property type="match status" value="1"/>
</dbReference>
<reference evidence="8 9" key="1">
    <citation type="submission" date="2020-08" db="EMBL/GenBank/DDBJ databases">
        <title>Genomic Encyclopedia of Type Strains, Phase IV (KMG-IV): sequencing the most valuable type-strain genomes for metagenomic binning, comparative biology and taxonomic classification.</title>
        <authorList>
            <person name="Goeker M."/>
        </authorList>
    </citation>
    <scope>NUCLEOTIDE SEQUENCE [LARGE SCALE GENOMIC DNA]</scope>
    <source>
        <strain evidence="8 9">DSM 102983</strain>
    </source>
</reference>
<dbReference type="Pfam" id="PF13715">
    <property type="entry name" value="CarbopepD_reg_2"/>
    <property type="match status" value="1"/>
</dbReference>
<dbReference type="RefSeq" id="WP_122375856.1">
    <property type="nucleotide sequence ID" value="NZ_BMPB01000004.1"/>
</dbReference>
<dbReference type="SUPFAM" id="SSF49464">
    <property type="entry name" value="Carboxypeptidase regulatory domain-like"/>
    <property type="match status" value="1"/>
</dbReference>
<evidence type="ECO:0000256" key="5">
    <source>
        <dbReference type="PROSITE-ProRule" id="PRU01360"/>
    </source>
</evidence>
<gene>
    <name evidence="8" type="ORF">GGQ57_000635</name>
</gene>
<evidence type="ECO:0000256" key="4">
    <source>
        <dbReference type="ARBA" id="ARBA00023237"/>
    </source>
</evidence>
<comment type="caution">
    <text evidence="8">The sequence shown here is derived from an EMBL/GenBank/DDBJ whole genome shotgun (WGS) entry which is preliminary data.</text>
</comment>
<comment type="similarity">
    <text evidence="5">Belongs to the TonB-dependent receptor family.</text>
</comment>
<dbReference type="InterPro" id="IPR011662">
    <property type="entry name" value="Secretin/TonB_short_N"/>
</dbReference>